<reference evidence="1 2" key="1">
    <citation type="submission" date="2024-11" db="EMBL/GenBank/DDBJ databases">
        <authorList>
            <person name="Lucas J.A."/>
        </authorList>
    </citation>
    <scope>NUCLEOTIDE SEQUENCE [LARGE SCALE GENOMIC DNA]</scope>
    <source>
        <strain evidence="1 2">Z 5.4</strain>
    </source>
</reference>
<proteinExistence type="predicted"/>
<dbReference type="Proteomes" id="UP001623041">
    <property type="component" value="Unassembled WGS sequence"/>
</dbReference>
<accession>A0ABW8RFJ9</accession>
<comment type="caution">
    <text evidence="1">The sequence shown here is derived from an EMBL/GenBank/DDBJ whole genome shotgun (WGS) entry which is preliminary data.</text>
</comment>
<gene>
    <name evidence="1" type="ORF">ACJEBI_12270</name>
</gene>
<dbReference type="EMBL" id="JBJHQH010000008">
    <property type="protein sequence ID" value="MFK9092255.1"/>
    <property type="molecule type" value="Genomic_DNA"/>
</dbReference>
<dbReference type="RefSeq" id="WP_406580862.1">
    <property type="nucleotide sequence ID" value="NZ_JBJHQH010000008.1"/>
</dbReference>
<evidence type="ECO:0000313" key="2">
    <source>
        <dbReference type="Proteomes" id="UP001623041"/>
    </source>
</evidence>
<organism evidence="1 2">
    <name type="scientific">Bacillus salipaludis</name>
    <dbReference type="NCBI Taxonomy" id="2547811"/>
    <lineage>
        <taxon>Bacteria</taxon>
        <taxon>Bacillati</taxon>
        <taxon>Bacillota</taxon>
        <taxon>Bacilli</taxon>
        <taxon>Bacillales</taxon>
        <taxon>Bacillaceae</taxon>
        <taxon>Bacillus</taxon>
    </lineage>
</organism>
<protein>
    <submittedName>
        <fullName evidence="1">Uncharacterized protein</fullName>
    </submittedName>
</protein>
<keyword evidence="2" id="KW-1185">Reference proteome</keyword>
<name>A0ABW8RFJ9_9BACI</name>
<evidence type="ECO:0000313" key="1">
    <source>
        <dbReference type="EMBL" id="MFK9092255.1"/>
    </source>
</evidence>
<sequence length="72" mass="8336">MLLIPTIKKNQGYNVKTKEKRKRPDQRRMASSKKLTLFLRAMRMLSKNSLWSAPTEIKETRRAGGAFVLDLS</sequence>